<dbReference type="InterPro" id="IPR036465">
    <property type="entry name" value="vWFA_dom_sf"/>
</dbReference>
<evidence type="ECO:0000259" key="2">
    <source>
        <dbReference type="Pfam" id="PF13519"/>
    </source>
</evidence>
<accession>A0ABU1IDB9</accession>
<gene>
    <name evidence="3" type="ORF">QE399_002257</name>
</gene>
<comment type="caution">
    <text evidence="3">The sequence shown here is derived from an EMBL/GenBank/DDBJ whole genome shotgun (WGS) entry which is preliminary data.</text>
</comment>
<dbReference type="SUPFAM" id="SSF53300">
    <property type="entry name" value="vWA-like"/>
    <property type="match status" value="1"/>
</dbReference>
<name>A0ABU1IDB9_9BURK</name>
<evidence type="ECO:0000313" key="3">
    <source>
        <dbReference type="EMBL" id="MDR6214568.1"/>
    </source>
</evidence>
<dbReference type="Gene3D" id="3.40.50.410">
    <property type="entry name" value="von Willebrand factor, type A domain"/>
    <property type="match status" value="1"/>
</dbReference>
<organism evidence="3 4">
    <name type="scientific">Paracidovorax wautersii</name>
    <dbReference type="NCBI Taxonomy" id="1177982"/>
    <lineage>
        <taxon>Bacteria</taxon>
        <taxon>Pseudomonadati</taxon>
        <taxon>Pseudomonadota</taxon>
        <taxon>Betaproteobacteria</taxon>
        <taxon>Burkholderiales</taxon>
        <taxon>Comamonadaceae</taxon>
        <taxon>Paracidovorax</taxon>
    </lineage>
</organism>
<dbReference type="PANTHER" id="PTHR35023">
    <property type="entry name" value="CHELATASE-RELATED"/>
    <property type="match status" value="1"/>
</dbReference>
<dbReference type="PANTHER" id="PTHR35023:SF1">
    <property type="entry name" value="MG-PROTOPORPHYRIN IX CHELATASE"/>
    <property type="match status" value="1"/>
</dbReference>
<dbReference type="InterPro" id="IPR052989">
    <property type="entry name" value="Mg-chelatase_DI-like"/>
</dbReference>
<sequence>MASRRGDRGATPQRSTGAPPGLAAHGGGDARAAGAGSWDWPRTLAARGAGPLRVQHLRRRPAPARDGRLHCFVLDCSASMAASGALARAKGVLLALMDEAYRQRDHVALVCFAGTQVEVRLPPRKAGAWNDGWIAPIAGGGGTPLAGGVEAAGRLLERAGSGPAQAWEGWLWLLTDGRTREQPPRPGSAQEACIIDFDTGRIALHRARGLAERWQARYLPAAAWSADTGSKTGA</sequence>
<dbReference type="Proteomes" id="UP001267710">
    <property type="component" value="Unassembled WGS sequence"/>
</dbReference>
<evidence type="ECO:0000313" key="4">
    <source>
        <dbReference type="Proteomes" id="UP001267710"/>
    </source>
</evidence>
<keyword evidence="4" id="KW-1185">Reference proteome</keyword>
<dbReference type="EMBL" id="JAVIZX010000001">
    <property type="protein sequence ID" value="MDR6214568.1"/>
    <property type="molecule type" value="Genomic_DNA"/>
</dbReference>
<dbReference type="RefSeq" id="WP_309828812.1">
    <property type="nucleotide sequence ID" value="NZ_JAVIZX010000001.1"/>
</dbReference>
<dbReference type="Pfam" id="PF13519">
    <property type="entry name" value="VWA_2"/>
    <property type="match status" value="1"/>
</dbReference>
<evidence type="ECO:0000256" key="1">
    <source>
        <dbReference type="SAM" id="MobiDB-lite"/>
    </source>
</evidence>
<reference evidence="3 4" key="1">
    <citation type="submission" date="2023-08" db="EMBL/GenBank/DDBJ databases">
        <title>Functional and genomic diversity of the sorghum phyllosphere microbiome.</title>
        <authorList>
            <person name="Shade A."/>
        </authorList>
    </citation>
    <scope>NUCLEOTIDE SEQUENCE [LARGE SCALE GENOMIC DNA]</scope>
    <source>
        <strain evidence="3 4">SORGH_AS_0335</strain>
    </source>
</reference>
<feature type="domain" description="VWFA" evidence="2">
    <location>
        <begin position="72"/>
        <end position="166"/>
    </location>
</feature>
<protein>
    <submittedName>
        <fullName evidence="3">Magnesium chelatase subunit ChlD-like protein</fullName>
    </submittedName>
</protein>
<proteinExistence type="predicted"/>
<dbReference type="InterPro" id="IPR002035">
    <property type="entry name" value="VWF_A"/>
</dbReference>
<feature type="region of interest" description="Disordered" evidence="1">
    <location>
        <begin position="1"/>
        <end position="35"/>
    </location>
</feature>